<sequence length="298" mass="34390">MDPIDPFFSKFLATTYPEIKHRHLLEGRRKWRLRAIRQFWAMPLDVKRNTYTNQLSQPEPSDESDFFTDDDLFDEITDDEAPGLGILVRTDFSNEEAWRSFLAKLKEGEDEFSPSTDEEQNTETKNYQEEPSASTSDVKMDDDEDDDSESSSDRDPGPIISILDPGPEIRPYFSDISNLAALRLLSDVDLRKITVPPNVKRFNPPNPIMDYDGWQEIYHGKTLWIYDATSNRDQSARLVSKRSDFYGTATADSWRVRVSHICELQVNLSNGAITIDFGGMDKYTYDERVRNLREAMES</sequence>
<organism evidence="2 3">
    <name type="scientific">Thelephora terrestris</name>
    <dbReference type="NCBI Taxonomy" id="56493"/>
    <lineage>
        <taxon>Eukaryota</taxon>
        <taxon>Fungi</taxon>
        <taxon>Dikarya</taxon>
        <taxon>Basidiomycota</taxon>
        <taxon>Agaricomycotina</taxon>
        <taxon>Agaricomycetes</taxon>
        <taxon>Thelephorales</taxon>
        <taxon>Thelephoraceae</taxon>
        <taxon>Thelephora</taxon>
    </lineage>
</organism>
<proteinExistence type="predicted"/>
<keyword evidence="3" id="KW-1185">Reference proteome</keyword>
<gene>
    <name evidence="2" type="ORF">BJ322DRAFT_105985</name>
</gene>
<evidence type="ECO:0000313" key="2">
    <source>
        <dbReference type="EMBL" id="KAF9793173.1"/>
    </source>
</evidence>
<dbReference type="EMBL" id="WIUZ02000001">
    <property type="protein sequence ID" value="KAF9793173.1"/>
    <property type="molecule type" value="Genomic_DNA"/>
</dbReference>
<accession>A0A9P6LDT8</accession>
<dbReference type="Proteomes" id="UP000736335">
    <property type="component" value="Unassembled WGS sequence"/>
</dbReference>
<reference evidence="2" key="2">
    <citation type="submission" date="2020-11" db="EMBL/GenBank/DDBJ databases">
        <authorList>
            <consortium name="DOE Joint Genome Institute"/>
            <person name="Kuo A."/>
            <person name="Miyauchi S."/>
            <person name="Kiss E."/>
            <person name="Drula E."/>
            <person name="Kohler A."/>
            <person name="Sanchez-Garcia M."/>
            <person name="Andreopoulos B."/>
            <person name="Barry K.W."/>
            <person name="Bonito G."/>
            <person name="Buee M."/>
            <person name="Carver A."/>
            <person name="Chen C."/>
            <person name="Cichocki N."/>
            <person name="Clum A."/>
            <person name="Culley D."/>
            <person name="Crous P.W."/>
            <person name="Fauchery L."/>
            <person name="Girlanda M."/>
            <person name="Hayes R."/>
            <person name="Keri Z."/>
            <person name="Labutti K."/>
            <person name="Lipzen A."/>
            <person name="Lombard V."/>
            <person name="Magnuson J."/>
            <person name="Maillard F."/>
            <person name="Morin E."/>
            <person name="Murat C."/>
            <person name="Nolan M."/>
            <person name="Ohm R."/>
            <person name="Pangilinan J."/>
            <person name="Pereira M."/>
            <person name="Perotto S."/>
            <person name="Peter M."/>
            <person name="Riley R."/>
            <person name="Sitrit Y."/>
            <person name="Stielow B."/>
            <person name="Szollosi G."/>
            <person name="Zifcakova L."/>
            <person name="Stursova M."/>
            <person name="Spatafora J.W."/>
            <person name="Tedersoo L."/>
            <person name="Vaario L.-M."/>
            <person name="Yamada A."/>
            <person name="Yan M."/>
            <person name="Wang P."/>
            <person name="Xu J."/>
            <person name="Bruns T."/>
            <person name="Baldrian P."/>
            <person name="Vilgalys R."/>
            <person name="Henrissat B."/>
            <person name="Grigoriev I.V."/>
            <person name="Hibbett D."/>
            <person name="Nagy L.G."/>
            <person name="Martin F.M."/>
        </authorList>
    </citation>
    <scope>NUCLEOTIDE SEQUENCE</scope>
    <source>
        <strain evidence="2">UH-Tt-Lm1</strain>
    </source>
</reference>
<reference evidence="2" key="1">
    <citation type="journal article" date="2020" name="Nat. Commun.">
        <title>Large-scale genome sequencing of mycorrhizal fungi provides insights into the early evolution of symbiotic traits.</title>
        <authorList>
            <person name="Miyauchi S."/>
            <person name="Kiss E."/>
            <person name="Kuo A."/>
            <person name="Drula E."/>
            <person name="Kohler A."/>
            <person name="Sanchez-Garcia M."/>
            <person name="Morin E."/>
            <person name="Andreopoulos B."/>
            <person name="Barry K.W."/>
            <person name="Bonito G."/>
            <person name="Buee M."/>
            <person name="Carver A."/>
            <person name="Chen C."/>
            <person name="Cichocki N."/>
            <person name="Clum A."/>
            <person name="Culley D."/>
            <person name="Crous P.W."/>
            <person name="Fauchery L."/>
            <person name="Girlanda M."/>
            <person name="Hayes R.D."/>
            <person name="Keri Z."/>
            <person name="LaButti K."/>
            <person name="Lipzen A."/>
            <person name="Lombard V."/>
            <person name="Magnuson J."/>
            <person name="Maillard F."/>
            <person name="Murat C."/>
            <person name="Nolan M."/>
            <person name="Ohm R.A."/>
            <person name="Pangilinan J."/>
            <person name="Pereira M.F."/>
            <person name="Perotto S."/>
            <person name="Peter M."/>
            <person name="Pfister S."/>
            <person name="Riley R."/>
            <person name="Sitrit Y."/>
            <person name="Stielow J.B."/>
            <person name="Szollosi G."/>
            <person name="Zifcakova L."/>
            <person name="Stursova M."/>
            <person name="Spatafora J.W."/>
            <person name="Tedersoo L."/>
            <person name="Vaario L.M."/>
            <person name="Yamada A."/>
            <person name="Yan M."/>
            <person name="Wang P."/>
            <person name="Xu J."/>
            <person name="Bruns T."/>
            <person name="Baldrian P."/>
            <person name="Vilgalys R."/>
            <person name="Dunand C."/>
            <person name="Henrissat B."/>
            <person name="Grigoriev I.V."/>
            <person name="Hibbett D."/>
            <person name="Nagy L.G."/>
            <person name="Martin F.M."/>
        </authorList>
    </citation>
    <scope>NUCLEOTIDE SEQUENCE</scope>
    <source>
        <strain evidence="2">UH-Tt-Lm1</strain>
    </source>
</reference>
<feature type="compositionally biased region" description="Acidic residues" evidence="1">
    <location>
        <begin position="140"/>
        <end position="150"/>
    </location>
</feature>
<feature type="region of interest" description="Disordered" evidence="1">
    <location>
        <begin position="109"/>
        <end position="166"/>
    </location>
</feature>
<feature type="compositionally biased region" description="Acidic residues" evidence="1">
    <location>
        <begin position="109"/>
        <end position="121"/>
    </location>
</feature>
<evidence type="ECO:0000313" key="3">
    <source>
        <dbReference type="Proteomes" id="UP000736335"/>
    </source>
</evidence>
<protein>
    <submittedName>
        <fullName evidence="2">Uncharacterized protein</fullName>
    </submittedName>
</protein>
<comment type="caution">
    <text evidence="2">The sequence shown here is derived from an EMBL/GenBank/DDBJ whole genome shotgun (WGS) entry which is preliminary data.</text>
</comment>
<evidence type="ECO:0000256" key="1">
    <source>
        <dbReference type="SAM" id="MobiDB-lite"/>
    </source>
</evidence>
<dbReference type="AlphaFoldDB" id="A0A9P6LDT8"/>
<name>A0A9P6LDT8_9AGAM</name>
<feature type="compositionally biased region" description="Polar residues" evidence="1">
    <location>
        <begin position="123"/>
        <end position="137"/>
    </location>
</feature>
<dbReference type="OrthoDB" id="204784at2759"/>